<keyword evidence="8" id="KW-0675">Receptor</keyword>
<evidence type="ECO:0000313" key="9">
    <source>
        <dbReference type="Proteomes" id="UP001199816"/>
    </source>
</evidence>
<evidence type="ECO:0000256" key="5">
    <source>
        <dbReference type="SAM" id="SignalP"/>
    </source>
</evidence>
<dbReference type="Pfam" id="PF00593">
    <property type="entry name" value="TonB_dep_Rec_b-barrel"/>
    <property type="match status" value="1"/>
</dbReference>
<dbReference type="RefSeq" id="WP_231006640.1">
    <property type="nucleotide sequence ID" value="NZ_JAJNEC010000005.1"/>
</dbReference>
<dbReference type="InterPro" id="IPR000531">
    <property type="entry name" value="Beta-barrel_TonB"/>
</dbReference>
<proteinExistence type="inferred from homology"/>
<feature type="domain" description="TonB-dependent receptor-like beta-barrel" evidence="6">
    <location>
        <begin position="465"/>
        <end position="872"/>
    </location>
</feature>
<dbReference type="PANTHER" id="PTHR40980:SF5">
    <property type="entry name" value="TONB-DEPENDENT RECEPTOR"/>
    <property type="match status" value="1"/>
</dbReference>
<dbReference type="Gene3D" id="2.170.130.10">
    <property type="entry name" value="TonB-dependent receptor, plug domain"/>
    <property type="match status" value="1"/>
</dbReference>
<reference evidence="8 9" key="1">
    <citation type="submission" date="2021-11" db="EMBL/GenBank/DDBJ databases">
        <title>Genomic of Niabella pedocola.</title>
        <authorList>
            <person name="Wu T."/>
        </authorList>
    </citation>
    <scope>NUCLEOTIDE SEQUENCE [LARGE SCALE GENOMIC DNA]</scope>
    <source>
        <strain evidence="8 9">JCM 31011</strain>
    </source>
</reference>
<keyword evidence="5" id="KW-0732">Signal</keyword>
<keyword evidence="2 4" id="KW-0472">Membrane</keyword>
<feature type="chain" id="PRO_5045955202" evidence="5">
    <location>
        <begin position="21"/>
        <end position="924"/>
    </location>
</feature>
<feature type="signal peptide" evidence="5">
    <location>
        <begin position="1"/>
        <end position="20"/>
    </location>
</feature>
<dbReference type="Gene3D" id="2.60.40.1120">
    <property type="entry name" value="Carboxypeptidase-like, regulatory domain"/>
    <property type="match status" value="1"/>
</dbReference>
<keyword evidence="3" id="KW-0998">Cell outer membrane</keyword>
<comment type="caution">
    <text evidence="8">The sequence shown here is derived from an EMBL/GenBank/DDBJ whole genome shotgun (WGS) entry which is preliminary data.</text>
</comment>
<dbReference type="Gene3D" id="2.40.170.20">
    <property type="entry name" value="TonB-dependent receptor, beta-barrel domain"/>
    <property type="match status" value="1"/>
</dbReference>
<name>A0ABS8PUM4_9BACT</name>
<organism evidence="8 9">
    <name type="scientific">Niabella pedocola</name>
    <dbReference type="NCBI Taxonomy" id="1752077"/>
    <lineage>
        <taxon>Bacteria</taxon>
        <taxon>Pseudomonadati</taxon>
        <taxon>Bacteroidota</taxon>
        <taxon>Chitinophagia</taxon>
        <taxon>Chitinophagales</taxon>
        <taxon>Chitinophagaceae</taxon>
        <taxon>Niabella</taxon>
    </lineage>
</organism>
<evidence type="ECO:0000259" key="7">
    <source>
        <dbReference type="Pfam" id="PF07715"/>
    </source>
</evidence>
<comment type="similarity">
    <text evidence="4">Belongs to the TonB-dependent receptor family.</text>
</comment>
<evidence type="ECO:0000256" key="1">
    <source>
        <dbReference type="ARBA" id="ARBA00004442"/>
    </source>
</evidence>
<dbReference type="InterPro" id="IPR036942">
    <property type="entry name" value="Beta-barrel_TonB_sf"/>
</dbReference>
<sequence>MQIRLLFVTLLAFVSHIAFSQGKLSGKITDGETGSPIVGASVTITGEQKGVTTDVDGGFYISIKKNVKYSLTVSSVGYQTKEVADIQISDTEIPVVNITLDKFNQQLQEVVVKSSAKRESVASLYNVQKLSSSISDGISADIIKKSPDRNTGDVLKRVSGASIQDDKFVIIRGLSERYNTALLNNAILPSTEPDKKAFAFNILPSSIVDNIVVYKSATPDLPGDFAGGAIKITTKQYPTTKLSELSLSIGYNTLTTFKETKTSEPKGKLDFLGFFDYSRDLPNSYYKYRNNFIGLPNDYKIAVTKLFSNSYGYKNGPSALPNLSLSYTGGNSKLFSGAKKLGYIYSIGYGIGQQFKPSELIEYDIAKTGLFNYNTDAHIQKRNLNALVNLTYSYNSNNTISWKNLFNNDFSVTTAARSGVNTSNGANNAIYFKSSQNEARQDGIFNSVFEGKHKMNKSVIDWNASYSLTYRNEPDQRILTFTSTDNSNFVRKVSNENSPSIQNAGRIYSNLKENIFGANLNYQYPFQLFNNEQKFKAGYAGYFRLKDVEVNALGYASLYAGGAELPAGTGSNPFGIFSPENIDEYQLTVANIGNNSTNYQGKGYLNAGYLMLNNRFSNKLKFDWGVRVENYDQQLIPVSGSLKVQKQDLDFLPSGNLTYEVTPKSNIRLAGSQSVNRPEFREIASYSLYDYTTDFIYRGNPDLVRSKNTNGDLRYELFPAAGEIISITGFYKYFKNPIEQVNQGNSILSYQNAEHAKVYGAEMEVRKKLSFIDGNFFNALTFYTNLSYIKGSIKLQNSNINNGLMQGLSPYLINGGLNYANDDFSVNVLFNRIGPRLAFRGQGDAGVDIYEKPRSVLDAQISKKFARNKLELKATISDILAQPFVMYYRFDKSKTNPEYDSEGDRVTRRYKLGTSANLSLKYNF</sequence>
<dbReference type="InterPro" id="IPR008969">
    <property type="entry name" value="CarboxyPept-like_regulatory"/>
</dbReference>
<evidence type="ECO:0000256" key="4">
    <source>
        <dbReference type="RuleBase" id="RU003357"/>
    </source>
</evidence>
<dbReference type="Pfam" id="PF13715">
    <property type="entry name" value="CarbopepD_reg_2"/>
    <property type="match status" value="1"/>
</dbReference>
<dbReference type="SUPFAM" id="SSF56935">
    <property type="entry name" value="Porins"/>
    <property type="match status" value="1"/>
</dbReference>
<dbReference type="Pfam" id="PF07715">
    <property type="entry name" value="Plug"/>
    <property type="match status" value="1"/>
</dbReference>
<gene>
    <name evidence="8" type="ORF">LQ567_17195</name>
</gene>
<evidence type="ECO:0000256" key="2">
    <source>
        <dbReference type="ARBA" id="ARBA00023136"/>
    </source>
</evidence>
<dbReference type="InterPro" id="IPR012910">
    <property type="entry name" value="Plug_dom"/>
</dbReference>
<keyword evidence="4" id="KW-0798">TonB box</keyword>
<accession>A0ABS8PUM4</accession>
<protein>
    <submittedName>
        <fullName evidence="8">TonB-dependent receptor</fullName>
    </submittedName>
</protein>
<dbReference type="SUPFAM" id="SSF49464">
    <property type="entry name" value="Carboxypeptidase regulatory domain-like"/>
    <property type="match status" value="1"/>
</dbReference>
<dbReference type="PANTHER" id="PTHR40980">
    <property type="entry name" value="PLUG DOMAIN-CONTAINING PROTEIN"/>
    <property type="match status" value="1"/>
</dbReference>
<evidence type="ECO:0000256" key="3">
    <source>
        <dbReference type="ARBA" id="ARBA00023237"/>
    </source>
</evidence>
<evidence type="ECO:0000313" key="8">
    <source>
        <dbReference type="EMBL" id="MCD2424519.1"/>
    </source>
</evidence>
<dbReference type="InterPro" id="IPR037066">
    <property type="entry name" value="Plug_dom_sf"/>
</dbReference>
<feature type="domain" description="TonB-dependent receptor plug" evidence="7">
    <location>
        <begin position="128"/>
        <end position="228"/>
    </location>
</feature>
<evidence type="ECO:0000259" key="6">
    <source>
        <dbReference type="Pfam" id="PF00593"/>
    </source>
</evidence>
<dbReference type="Proteomes" id="UP001199816">
    <property type="component" value="Unassembled WGS sequence"/>
</dbReference>
<keyword evidence="9" id="KW-1185">Reference proteome</keyword>
<dbReference type="EMBL" id="JAJNEC010000005">
    <property type="protein sequence ID" value="MCD2424519.1"/>
    <property type="molecule type" value="Genomic_DNA"/>
</dbReference>
<comment type="subcellular location">
    <subcellularLocation>
        <location evidence="1 4">Cell outer membrane</location>
    </subcellularLocation>
</comment>